<evidence type="ECO:0000313" key="7">
    <source>
        <dbReference type="EMBL" id="NSL50900.1"/>
    </source>
</evidence>
<evidence type="ECO:0000256" key="1">
    <source>
        <dbReference type="ARBA" id="ARBA00000073"/>
    </source>
</evidence>
<dbReference type="PANTHER" id="PTHR21600:SF71">
    <property type="entry name" value="PSEUDOURIDINE SYNTHASE"/>
    <property type="match status" value="1"/>
</dbReference>
<feature type="active site" evidence="4">
    <location>
        <position position="140"/>
    </location>
</feature>
<dbReference type="Gene3D" id="3.30.2350.10">
    <property type="entry name" value="Pseudouridine synthase"/>
    <property type="match status" value="1"/>
</dbReference>
<dbReference type="GO" id="GO:0009982">
    <property type="term" value="F:pseudouridine synthase activity"/>
    <property type="evidence" value="ECO:0007669"/>
    <property type="project" value="InterPro"/>
</dbReference>
<keyword evidence="8" id="KW-1185">Reference proteome</keyword>
<dbReference type="PANTHER" id="PTHR21600">
    <property type="entry name" value="MITOCHONDRIAL RNA PSEUDOURIDINE SYNTHASE"/>
    <property type="match status" value="1"/>
</dbReference>
<dbReference type="AlphaFoldDB" id="A0A8J8GER0"/>
<evidence type="ECO:0000256" key="3">
    <source>
        <dbReference type="ARBA" id="ARBA00023235"/>
    </source>
</evidence>
<dbReference type="Proteomes" id="UP000625804">
    <property type="component" value="Unassembled WGS sequence"/>
</dbReference>
<comment type="catalytic activity">
    <reaction evidence="1 5">
        <text>a uridine in RNA = a pseudouridine in RNA</text>
        <dbReference type="Rhea" id="RHEA:48348"/>
        <dbReference type="Rhea" id="RHEA-COMP:12068"/>
        <dbReference type="Rhea" id="RHEA-COMP:12069"/>
        <dbReference type="ChEBI" id="CHEBI:65314"/>
        <dbReference type="ChEBI" id="CHEBI:65315"/>
    </reaction>
</comment>
<dbReference type="SUPFAM" id="SSF55120">
    <property type="entry name" value="Pseudouridine synthase"/>
    <property type="match status" value="1"/>
</dbReference>
<dbReference type="Pfam" id="PF00849">
    <property type="entry name" value="PseudoU_synth_2"/>
    <property type="match status" value="1"/>
</dbReference>
<dbReference type="EMBL" id="JABTTE010000003">
    <property type="protein sequence ID" value="NSL50900.1"/>
    <property type="molecule type" value="Genomic_DNA"/>
</dbReference>
<feature type="domain" description="Pseudouridine synthase RsuA/RluA-like" evidence="6">
    <location>
        <begin position="94"/>
        <end position="245"/>
    </location>
</feature>
<accession>A0A8J8GER0</accession>
<dbReference type="NCBIfam" id="TIGR00005">
    <property type="entry name" value="rluA_subfam"/>
    <property type="match status" value="1"/>
</dbReference>
<dbReference type="GO" id="GO:0000455">
    <property type="term" value="P:enzyme-directed rRNA pseudouridine synthesis"/>
    <property type="evidence" value="ECO:0007669"/>
    <property type="project" value="TreeGrafter"/>
</dbReference>
<name>A0A8J8GER0_9BACI</name>
<comment type="function">
    <text evidence="5">Responsible for synthesis of pseudouridine from uracil.</text>
</comment>
<dbReference type="CDD" id="cd02869">
    <property type="entry name" value="PseudoU_synth_RluA_like"/>
    <property type="match status" value="1"/>
</dbReference>
<comment type="similarity">
    <text evidence="2 5">Belongs to the pseudouridine synthase RluA family.</text>
</comment>
<dbReference type="FunFam" id="3.30.2350.10:FF:000005">
    <property type="entry name" value="Pseudouridine synthase"/>
    <property type="match status" value="1"/>
</dbReference>
<evidence type="ECO:0000313" key="8">
    <source>
        <dbReference type="Proteomes" id="UP000625804"/>
    </source>
</evidence>
<protein>
    <recommendedName>
        <fullName evidence="5">Pseudouridine synthase</fullName>
        <ecNumber evidence="5">5.4.99.-</ecNumber>
    </recommendedName>
</protein>
<dbReference type="InterPro" id="IPR006225">
    <property type="entry name" value="PsdUridine_synth_RluC/D"/>
</dbReference>
<dbReference type="EC" id="5.4.99.-" evidence="5"/>
<evidence type="ECO:0000259" key="6">
    <source>
        <dbReference type="Pfam" id="PF00849"/>
    </source>
</evidence>
<dbReference type="PROSITE" id="PS01129">
    <property type="entry name" value="PSI_RLU"/>
    <property type="match status" value="1"/>
</dbReference>
<dbReference type="InterPro" id="IPR006145">
    <property type="entry name" value="PsdUridine_synth_RsuA/RluA"/>
</dbReference>
<dbReference type="GO" id="GO:0140098">
    <property type="term" value="F:catalytic activity, acting on RNA"/>
    <property type="evidence" value="ECO:0007669"/>
    <property type="project" value="UniProtKB-ARBA"/>
</dbReference>
<dbReference type="InterPro" id="IPR020103">
    <property type="entry name" value="PsdUridine_synth_cat_dom_sf"/>
</dbReference>
<dbReference type="InterPro" id="IPR006224">
    <property type="entry name" value="PsdUridine_synth_RluA-like_CS"/>
</dbReference>
<reference evidence="7" key="1">
    <citation type="submission" date="2020-06" db="EMBL/GenBank/DDBJ databases">
        <title>A novel thermopfilic bacterium from Erzurum, Turkey.</title>
        <authorList>
            <person name="Adiguzel A."/>
            <person name="Ay H."/>
            <person name="Baltaci M.O."/>
        </authorList>
    </citation>
    <scope>NUCLEOTIDE SEQUENCE</scope>
    <source>
        <strain evidence="7">P2</strain>
    </source>
</reference>
<dbReference type="GO" id="GO:0003723">
    <property type="term" value="F:RNA binding"/>
    <property type="evidence" value="ECO:0007669"/>
    <property type="project" value="InterPro"/>
</dbReference>
<keyword evidence="3 5" id="KW-0413">Isomerase</keyword>
<evidence type="ECO:0000256" key="4">
    <source>
        <dbReference type="PIRSR" id="PIRSR606225-1"/>
    </source>
</evidence>
<evidence type="ECO:0000256" key="5">
    <source>
        <dbReference type="RuleBase" id="RU362028"/>
    </source>
</evidence>
<proteinExistence type="inferred from homology"/>
<dbReference type="RefSeq" id="WP_173730105.1">
    <property type="nucleotide sequence ID" value="NZ_JABTTE010000003.1"/>
</dbReference>
<dbReference type="InterPro" id="IPR050188">
    <property type="entry name" value="RluA_PseudoU_synthase"/>
</dbReference>
<gene>
    <name evidence="7" type="ORF">HR057_03860</name>
</gene>
<evidence type="ECO:0000256" key="2">
    <source>
        <dbReference type="ARBA" id="ARBA00010876"/>
    </source>
</evidence>
<organism evidence="7 8">
    <name type="scientific">Calidifontibacillus erzurumensis</name>
    <dbReference type="NCBI Taxonomy" id="2741433"/>
    <lineage>
        <taxon>Bacteria</taxon>
        <taxon>Bacillati</taxon>
        <taxon>Bacillota</taxon>
        <taxon>Bacilli</taxon>
        <taxon>Bacillales</taxon>
        <taxon>Bacillaceae</taxon>
        <taxon>Calidifontibacillus/Schinkia group</taxon>
        <taxon>Calidifontibacillus</taxon>
    </lineage>
</organism>
<comment type="caution">
    <text evidence="7">The sequence shown here is derived from an EMBL/GenBank/DDBJ whole genome shotgun (WGS) entry which is preliminary data.</text>
</comment>
<sequence length="303" mass="34999">MKGLKKGEWFEIVVPKEWNGLSIESLLKEKWKAPKKLLHQFRMEKSVQMNGKLLSNWKELMTSGDRLQVRLFKEEDYGVEPEYLPISIVYEDDHLLIANKPAAMDTHPNHGEMGTLANAVAFHFQMNGLVTKVRHIHRLDRDTSGGILFAKHALAGASLDQMLEKRLITRTYIGFVHGLIKQNKGTIIANIGRDRHHPTRRRVSKSGDYAVTHFEVLQRFEKSNVTLVKLKLDTGRTHQIRVHMSYLGHPLIGDILYGGKQEGIERQALHAERIQFVHPFTDEFIDIFIPWSKDLCQYKDILY</sequence>